<dbReference type="InterPro" id="IPR029151">
    <property type="entry name" value="Sensor-like_sf"/>
</dbReference>
<accession>A0A6J7Q3U4</accession>
<dbReference type="SUPFAM" id="SSF103190">
    <property type="entry name" value="Sensory domain-like"/>
    <property type="match status" value="1"/>
</dbReference>
<feature type="domain" description="Cache 3/Cache 2 fusion" evidence="1">
    <location>
        <begin position="25"/>
        <end position="138"/>
    </location>
</feature>
<evidence type="ECO:0000313" key="2">
    <source>
        <dbReference type="EMBL" id="CAB5011655.1"/>
    </source>
</evidence>
<gene>
    <name evidence="2" type="ORF">UFOPK3992_01259</name>
</gene>
<dbReference type="Pfam" id="PF17201">
    <property type="entry name" value="Cache_3-Cache_2"/>
    <property type="match status" value="1"/>
</dbReference>
<dbReference type="AlphaFoldDB" id="A0A6J7Q3U4"/>
<organism evidence="2">
    <name type="scientific">freshwater metagenome</name>
    <dbReference type="NCBI Taxonomy" id="449393"/>
    <lineage>
        <taxon>unclassified sequences</taxon>
        <taxon>metagenomes</taxon>
        <taxon>ecological metagenomes</taxon>
    </lineage>
</organism>
<sequence length="142" mass="15120">MPSQERELALDAAMLDIQGRAGRFGDPSLKDGVLSFGTTAIPKPDYEIVTQVQSDFGCHASIFVAKGDGFVRATTNVFRDHHRALNTDLDPTGPVIGPIKAGSSYRGPADILGEAHDTYYEPILDSDGAVIGAFLVAFIPEA</sequence>
<protein>
    <submittedName>
        <fullName evidence="2">Unannotated protein</fullName>
    </submittedName>
</protein>
<evidence type="ECO:0000259" key="1">
    <source>
        <dbReference type="Pfam" id="PF17201"/>
    </source>
</evidence>
<proteinExistence type="predicted"/>
<reference evidence="2" key="1">
    <citation type="submission" date="2020-05" db="EMBL/GenBank/DDBJ databases">
        <authorList>
            <person name="Chiriac C."/>
            <person name="Salcher M."/>
            <person name="Ghai R."/>
            <person name="Kavagutti S V."/>
        </authorList>
    </citation>
    <scope>NUCLEOTIDE SEQUENCE</scope>
</reference>
<name>A0A6J7Q3U4_9ZZZZ</name>
<dbReference type="EMBL" id="CAFBOZ010000180">
    <property type="protein sequence ID" value="CAB5011655.1"/>
    <property type="molecule type" value="Genomic_DNA"/>
</dbReference>
<dbReference type="InterPro" id="IPR033462">
    <property type="entry name" value="Cache_3-Cache_2"/>
</dbReference>